<evidence type="ECO:0000313" key="12">
    <source>
        <dbReference type="EMBL" id="KUJ13051.1"/>
    </source>
</evidence>
<comment type="function">
    <text evidence="11">Required for proper folding and/or the stability of a subset of proteins in the endoplasmic reticulum. Component of glycosylphosphatidylinositol-mannosyltransferase 1 which transfers the first of the 4 mannoses in the GPI-anchor precursors during GPI-anchor biosynthesis. Probably acts by stabilizing the mannosyltransferase GPI14.</text>
</comment>
<keyword evidence="13" id="KW-1185">Reference proteome</keyword>
<dbReference type="Proteomes" id="UP000070700">
    <property type="component" value="Unassembled WGS sequence"/>
</dbReference>
<keyword evidence="5 11" id="KW-0337">GPI-anchor biosynthesis</keyword>
<sequence length="497" mass="54710">MRQRITYLQDPQNAVDPSTLQITKDSISRKDLKAAREERITFGFDELPQELYRVLKASHELHIRWVSEIPYESITPLVSRLSPGIHVFYTPQRGSNASDLLCPLLKKVFGEIDCMSPEESFTTLPTERFSHSTAAQYYSPLSSLGDLQTYLSHKLCPASDNACHSRVSSLSAASTLDVSFDTISHALTLSAFFPSTTSAVSISKPATSSPSRLEVGILSFETPLEPEELSLSGFLTVVGEDTKPSPTLFSFPSRHHPSTSFFTSDFLLPTGLHPTLSLSISDATPPLDDRKCTLHTHLTLPRQLFIDKYQLSDPLFLSSKNISALHYISSPVDLEAPAYTLKTWGSSALLELSPPSSSSKEWTAEIPLHLRYLPPNYGQAGKKETQIPYPILFWACTADEGSKFGVNPFDRVNLGYDGLFGPRTLFFHLSPKPEGGKLVCPLSVPVLDLDRSGLVEVGTAAVVALGFAWVVWCLVGVWRRSGFGSGKERVEGEKKAN</sequence>
<evidence type="ECO:0000256" key="8">
    <source>
        <dbReference type="ARBA" id="ARBA00022989"/>
    </source>
</evidence>
<protein>
    <recommendedName>
        <fullName evidence="4 11">Protein PBN1</fullName>
    </recommendedName>
</protein>
<evidence type="ECO:0000256" key="6">
    <source>
        <dbReference type="ARBA" id="ARBA00022692"/>
    </source>
</evidence>
<organism evidence="12 13">
    <name type="scientific">Mollisia scopiformis</name>
    <name type="common">Conifer needle endophyte fungus</name>
    <name type="synonym">Phialocephala scopiformis</name>
    <dbReference type="NCBI Taxonomy" id="149040"/>
    <lineage>
        <taxon>Eukaryota</taxon>
        <taxon>Fungi</taxon>
        <taxon>Dikarya</taxon>
        <taxon>Ascomycota</taxon>
        <taxon>Pezizomycotina</taxon>
        <taxon>Leotiomycetes</taxon>
        <taxon>Helotiales</taxon>
        <taxon>Mollisiaceae</taxon>
        <taxon>Mollisia</taxon>
    </lineage>
</organism>
<keyword evidence="6 11" id="KW-0812">Transmembrane</keyword>
<evidence type="ECO:0000256" key="7">
    <source>
        <dbReference type="ARBA" id="ARBA00022824"/>
    </source>
</evidence>
<dbReference type="RefSeq" id="XP_018067406.1">
    <property type="nucleotide sequence ID" value="XM_018215611.1"/>
</dbReference>
<dbReference type="InParanoid" id="A0A194WYK8"/>
<keyword evidence="9 11" id="KW-0472">Membrane</keyword>
<comment type="pathway">
    <text evidence="2 11">Glycolipid biosynthesis; glycosylphosphatidylinositol-anchor biosynthesis.</text>
</comment>
<dbReference type="InterPro" id="IPR042322">
    <property type="entry name" value="Pbn1"/>
</dbReference>
<keyword evidence="10" id="KW-0325">Glycoprotein</keyword>
<dbReference type="GO" id="GO:1990529">
    <property type="term" value="C:glycosylphosphatidylinositol-mannosyltransferase I complex"/>
    <property type="evidence" value="ECO:0007669"/>
    <property type="project" value="TreeGrafter"/>
</dbReference>
<proteinExistence type="inferred from homology"/>
<dbReference type="InterPro" id="IPR013233">
    <property type="entry name" value="PIG-X/PBN1"/>
</dbReference>
<evidence type="ECO:0000256" key="10">
    <source>
        <dbReference type="ARBA" id="ARBA00023180"/>
    </source>
</evidence>
<evidence type="ECO:0000256" key="1">
    <source>
        <dbReference type="ARBA" id="ARBA00004643"/>
    </source>
</evidence>
<dbReference type="STRING" id="149040.A0A194WYK8"/>
<dbReference type="PANTHER" id="PTHR28533:SF1">
    <property type="entry name" value="PROTEIN PBN1"/>
    <property type="match status" value="1"/>
</dbReference>
<dbReference type="PANTHER" id="PTHR28533">
    <property type="entry name" value="PROTEIN PBN1"/>
    <property type="match status" value="1"/>
</dbReference>
<dbReference type="GO" id="GO:0005789">
    <property type="term" value="C:endoplasmic reticulum membrane"/>
    <property type="evidence" value="ECO:0007669"/>
    <property type="project" value="UniProtKB-SubCell"/>
</dbReference>
<comment type="subcellular location">
    <subcellularLocation>
        <location evidence="11">Endoplasmic reticulum membrane</location>
        <topology evidence="11">Single-pass membrane protein</topology>
    </subcellularLocation>
    <subcellularLocation>
        <location evidence="1">Endoplasmic reticulum membrane</location>
        <topology evidence="1">Single-pass type III membrane protein</topology>
    </subcellularLocation>
</comment>
<dbReference type="AlphaFoldDB" id="A0A194WYK8"/>
<dbReference type="GO" id="GO:0000030">
    <property type="term" value="F:mannosyltransferase activity"/>
    <property type="evidence" value="ECO:0007669"/>
    <property type="project" value="TreeGrafter"/>
</dbReference>
<accession>A0A194WYK8</accession>
<evidence type="ECO:0000313" key="13">
    <source>
        <dbReference type="Proteomes" id="UP000070700"/>
    </source>
</evidence>
<name>A0A194WYK8_MOLSC</name>
<reference evidence="12 13" key="1">
    <citation type="submission" date="2015-10" db="EMBL/GenBank/DDBJ databases">
        <title>Full genome of DAOMC 229536 Phialocephala scopiformis, a fungal endophyte of spruce producing the potent anti-insectan compound rugulosin.</title>
        <authorList>
            <consortium name="DOE Joint Genome Institute"/>
            <person name="Walker A.K."/>
            <person name="Frasz S.L."/>
            <person name="Seifert K.A."/>
            <person name="Miller J.D."/>
            <person name="Mondo S.J."/>
            <person name="Labutti K."/>
            <person name="Lipzen A."/>
            <person name="Dockter R."/>
            <person name="Kennedy M."/>
            <person name="Grigoriev I.V."/>
            <person name="Spatafora J.W."/>
        </authorList>
    </citation>
    <scope>NUCLEOTIDE SEQUENCE [LARGE SCALE GENOMIC DNA]</scope>
    <source>
        <strain evidence="12 13">CBS 120377</strain>
    </source>
</reference>
<evidence type="ECO:0000256" key="2">
    <source>
        <dbReference type="ARBA" id="ARBA00004687"/>
    </source>
</evidence>
<evidence type="ECO:0000256" key="5">
    <source>
        <dbReference type="ARBA" id="ARBA00022502"/>
    </source>
</evidence>
<evidence type="ECO:0000256" key="11">
    <source>
        <dbReference type="RuleBase" id="RU366056"/>
    </source>
</evidence>
<dbReference type="GeneID" id="28825337"/>
<dbReference type="Pfam" id="PF08320">
    <property type="entry name" value="PIG-X"/>
    <property type="match status" value="1"/>
</dbReference>
<evidence type="ECO:0000256" key="4">
    <source>
        <dbReference type="ARBA" id="ARBA00020410"/>
    </source>
</evidence>
<dbReference type="GO" id="GO:0006506">
    <property type="term" value="P:GPI anchor biosynthetic process"/>
    <property type="evidence" value="ECO:0007669"/>
    <property type="project" value="UniProtKB-UniPathway"/>
</dbReference>
<dbReference type="SMART" id="SM00780">
    <property type="entry name" value="PIG-X"/>
    <property type="match status" value="1"/>
</dbReference>
<evidence type="ECO:0000256" key="3">
    <source>
        <dbReference type="ARBA" id="ARBA00010345"/>
    </source>
</evidence>
<dbReference type="KEGG" id="psco:LY89DRAFT_687936"/>
<evidence type="ECO:0000256" key="9">
    <source>
        <dbReference type="ARBA" id="ARBA00023136"/>
    </source>
</evidence>
<dbReference type="UniPathway" id="UPA00196"/>
<keyword evidence="8 11" id="KW-1133">Transmembrane helix</keyword>
<dbReference type="OrthoDB" id="5546453at2759"/>
<gene>
    <name evidence="12" type="ORF">LY89DRAFT_687936</name>
</gene>
<keyword evidence="7 11" id="KW-0256">Endoplasmic reticulum</keyword>
<dbReference type="EMBL" id="KQ947423">
    <property type="protein sequence ID" value="KUJ13051.1"/>
    <property type="molecule type" value="Genomic_DNA"/>
</dbReference>
<comment type="similarity">
    <text evidence="3 11">Belongs to the PIGX family.</text>
</comment>
<feature type="transmembrane region" description="Helical" evidence="11">
    <location>
        <begin position="457"/>
        <end position="478"/>
    </location>
</feature>